<keyword evidence="2" id="KW-1185">Reference proteome</keyword>
<organism evidence="1 2">
    <name type="scientific">Brachionus plicatilis</name>
    <name type="common">Marine rotifer</name>
    <name type="synonym">Brachionus muelleri</name>
    <dbReference type="NCBI Taxonomy" id="10195"/>
    <lineage>
        <taxon>Eukaryota</taxon>
        <taxon>Metazoa</taxon>
        <taxon>Spiralia</taxon>
        <taxon>Gnathifera</taxon>
        <taxon>Rotifera</taxon>
        <taxon>Eurotatoria</taxon>
        <taxon>Monogononta</taxon>
        <taxon>Pseudotrocha</taxon>
        <taxon>Ploima</taxon>
        <taxon>Brachionidae</taxon>
        <taxon>Brachionus</taxon>
    </lineage>
</organism>
<comment type="caution">
    <text evidence="1">The sequence shown here is derived from an EMBL/GenBank/DDBJ whole genome shotgun (WGS) entry which is preliminary data.</text>
</comment>
<dbReference type="Proteomes" id="UP000276133">
    <property type="component" value="Unassembled WGS sequence"/>
</dbReference>
<evidence type="ECO:0000313" key="1">
    <source>
        <dbReference type="EMBL" id="RNA31344.1"/>
    </source>
</evidence>
<sequence>MLKYNRSSKKRQKKNRSFDDHKIKFALKLKFRISTFKNLNFNSYVTLYEQPSHGGIEIPS</sequence>
<dbReference type="EMBL" id="REGN01001953">
    <property type="protein sequence ID" value="RNA31344.1"/>
    <property type="molecule type" value="Genomic_DNA"/>
</dbReference>
<gene>
    <name evidence="1" type="ORF">BpHYR1_034156</name>
</gene>
<dbReference type="AlphaFoldDB" id="A0A3M7S682"/>
<proteinExistence type="predicted"/>
<reference evidence="1 2" key="1">
    <citation type="journal article" date="2018" name="Sci. Rep.">
        <title>Genomic signatures of local adaptation to the degree of environmental predictability in rotifers.</title>
        <authorList>
            <person name="Franch-Gras L."/>
            <person name="Hahn C."/>
            <person name="Garcia-Roger E.M."/>
            <person name="Carmona M.J."/>
            <person name="Serra M."/>
            <person name="Gomez A."/>
        </authorList>
    </citation>
    <scope>NUCLEOTIDE SEQUENCE [LARGE SCALE GENOMIC DNA]</scope>
    <source>
        <strain evidence="1">HYR1</strain>
    </source>
</reference>
<protein>
    <submittedName>
        <fullName evidence="1">Uncharacterized protein</fullName>
    </submittedName>
</protein>
<name>A0A3M7S682_BRAPC</name>
<evidence type="ECO:0000313" key="2">
    <source>
        <dbReference type="Proteomes" id="UP000276133"/>
    </source>
</evidence>
<accession>A0A3M7S682</accession>